<evidence type="ECO:0000256" key="7">
    <source>
        <dbReference type="ARBA" id="ARBA00022692"/>
    </source>
</evidence>
<dbReference type="InterPro" id="IPR044880">
    <property type="entry name" value="NCX_ion-bd_dom_sf"/>
</dbReference>
<keyword evidence="17" id="KW-0325">Glycoprotein</keyword>
<dbReference type="SUPFAM" id="SSF141072">
    <property type="entry name" value="CalX-like"/>
    <property type="match status" value="2"/>
</dbReference>
<dbReference type="Pfam" id="PF16494">
    <property type="entry name" value="Na_Ca_ex_C"/>
    <property type="match status" value="1"/>
</dbReference>
<comment type="similarity">
    <text evidence="2">Belongs to the Ca(2+):cation antiporter (CaCA) (TC 2.A.19) family. SLC8 subfamily.</text>
</comment>
<feature type="transmembrane region" description="Helical" evidence="20">
    <location>
        <begin position="37"/>
        <end position="63"/>
    </location>
</feature>
<evidence type="ECO:0000256" key="10">
    <source>
        <dbReference type="ARBA" id="ARBA00022737"/>
    </source>
</evidence>
<feature type="transmembrane region" description="Helical" evidence="20">
    <location>
        <begin position="793"/>
        <end position="819"/>
    </location>
</feature>
<keyword evidence="18" id="KW-0739">Sodium transport</keyword>
<feature type="domain" description="Calx-beta" evidence="21">
    <location>
        <begin position="449"/>
        <end position="548"/>
    </location>
</feature>
<evidence type="ECO:0000256" key="15">
    <source>
        <dbReference type="ARBA" id="ARBA00023065"/>
    </source>
</evidence>
<keyword evidence="6" id="KW-0109">Calcium transport</keyword>
<keyword evidence="7 20" id="KW-0812">Transmembrane</keyword>
<evidence type="ECO:0000313" key="23">
    <source>
        <dbReference type="Proteomes" id="UP001152320"/>
    </source>
</evidence>
<evidence type="ECO:0000256" key="3">
    <source>
        <dbReference type="ARBA" id="ARBA00022448"/>
    </source>
</evidence>
<dbReference type="GO" id="GO:0046872">
    <property type="term" value="F:metal ion binding"/>
    <property type="evidence" value="ECO:0007669"/>
    <property type="project" value="UniProtKB-KW"/>
</dbReference>
<feature type="transmembrane region" description="Helical" evidence="20">
    <location>
        <begin position="644"/>
        <end position="668"/>
    </location>
</feature>
<name>A0A9Q1C2C0_HOLLE</name>
<evidence type="ECO:0000256" key="4">
    <source>
        <dbReference type="ARBA" id="ARBA00022449"/>
    </source>
</evidence>
<keyword evidence="12" id="KW-0112">Calmodulin-binding</keyword>
<dbReference type="SMART" id="SM00237">
    <property type="entry name" value="Calx_beta"/>
    <property type="match status" value="2"/>
</dbReference>
<dbReference type="Proteomes" id="UP001152320">
    <property type="component" value="Chromosome 8"/>
</dbReference>
<dbReference type="GO" id="GO:0030424">
    <property type="term" value="C:axon"/>
    <property type="evidence" value="ECO:0007669"/>
    <property type="project" value="TreeGrafter"/>
</dbReference>
<keyword evidence="9" id="KW-0732">Signal</keyword>
<evidence type="ECO:0000256" key="2">
    <source>
        <dbReference type="ARBA" id="ARBA00007489"/>
    </source>
</evidence>
<dbReference type="Pfam" id="PF03160">
    <property type="entry name" value="Calx-beta"/>
    <property type="match status" value="1"/>
</dbReference>
<keyword evidence="11" id="KW-0106">Calcium</keyword>
<dbReference type="GO" id="GO:0098703">
    <property type="term" value="P:calcium ion import across plasma membrane"/>
    <property type="evidence" value="ECO:0007669"/>
    <property type="project" value="TreeGrafter"/>
</dbReference>
<dbReference type="InterPro" id="IPR032452">
    <property type="entry name" value="Na_Ca_Ex_C-exten"/>
</dbReference>
<protein>
    <submittedName>
        <fullName evidence="22">Sodium/calcium exchanger 3</fullName>
    </submittedName>
</protein>
<dbReference type="InterPro" id="IPR038081">
    <property type="entry name" value="CalX-like_sf"/>
</dbReference>
<dbReference type="Gene3D" id="1.20.1420.30">
    <property type="entry name" value="NCX, central ion-binding region"/>
    <property type="match status" value="2"/>
</dbReference>
<evidence type="ECO:0000256" key="1">
    <source>
        <dbReference type="ARBA" id="ARBA00004651"/>
    </source>
</evidence>
<evidence type="ECO:0000256" key="12">
    <source>
        <dbReference type="ARBA" id="ARBA00022860"/>
    </source>
</evidence>
<dbReference type="AlphaFoldDB" id="A0A9Q1C2C0"/>
<evidence type="ECO:0000256" key="20">
    <source>
        <dbReference type="SAM" id="Phobius"/>
    </source>
</evidence>
<dbReference type="GO" id="GO:0042383">
    <property type="term" value="C:sarcolemma"/>
    <property type="evidence" value="ECO:0007669"/>
    <property type="project" value="TreeGrafter"/>
</dbReference>
<keyword evidence="16 20" id="KW-0472">Membrane</keyword>
<evidence type="ECO:0000256" key="8">
    <source>
        <dbReference type="ARBA" id="ARBA00022723"/>
    </source>
</evidence>
<keyword evidence="5" id="KW-1003">Cell membrane</keyword>
<evidence type="ECO:0000256" key="9">
    <source>
        <dbReference type="ARBA" id="ARBA00022729"/>
    </source>
</evidence>
<evidence type="ECO:0000256" key="11">
    <source>
        <dbReference type="ARBA" id="ARBA00022837"/>
    </source>
</evidence>
<dbReference type="InterPro" id="IPR003644">
    <property type="entry name" value="Calx_beta"/>
</dbReference>
<evidence type="ECO:0000313" key="22">
    <source>
        <dbReference type="EMBL" id="KAJ8037346.1"/>
    </source>
</evidence>
<reference evidence="22" key="1">
    <citation type="submission" date="2021-10" db="EMBL/GenBank/DDBJ databases">
        <title>Tropical sea cucumber genome reveals ecological adaptation and Cuvierian tubules defense mechanism.</title>
        <authorList>
            <person name="Chen T."/>
        </authorList>
    </citation>
    <scope>NUCLEOTIDE SEQUENCE</scope>
    <source>
        <strain evidence="22">Nanhai2018</strain>
        <tissue evidence="22">Muscle</tissue>
    </source>
</reference>
<dbReference type="Gene3D" id="2.60.40.2030">
    <property type="match status" value="2"/>
</dbReference>
<keyword evidence="10" id="KW-0677">Repeat</keyword>
<keyword evidence="14" id="KW-0915">Sodium</keyword>
<sequence length="820" mass="90116">MAEFDPWCNETDVCGNKGLLLPFLDERGWNRGVRATLYLAGLLWCFFAVAIIADIFMCSIEVITSRTSKLKIATPQGTIEEIEIRIWNDTVANLTLMALGSSAPEILLSLLEIMGNGFKSGELGPSTIVGSAAFNLFVISAVCVASISDGDTRRIKQIKVFGVTTSFAMFAYIWLYIVLQIISPNVVDVWEAVFTFMCFPLLVVVAYIIDKDFCGVKDLDDDAEANLASGSGMTRGNTRYRELSAYSNLTSSQLTKKAVADFMKEVGKHPDLDEETIAKLIALEAAQHEHHSRAWYRVNATRGLTGGSKVQPTVDGHILELYHKIKNNELAPVRPGTDLSKDGTLAVVEFVTASVAVFENEKKVRVEVLRYGLEKNQVQVKYETVDGTAEANSDYIPVKGTLVFEAGETSKYIDIEIIDDYEWEPDETFFVKLALDTKENTIIGRKTICEVTIINDDDPGKLEFAKNTYLVKESIGSAIITVNRVDGSDGKIEVKWKTKDIEAVNGSDYIGGEGVLVFEHGEREKNIEIPIIDDQEYEKDESFEIELYEPSPGAELGRLKKTVVTIVNDDDYNGVLDRVVAITHINIDRLRIGNTTYADQFRDALNVNGGDVDNASTLDYVLHFITVYWKTLFALVPPPNFLNSGGWICFVVSLGFIAILTAIIGDLASIFGCLVRIEDSITAITLVALGTSLPDTFASRTAALNEKYADNSIGNITGSNSVNVFLGLGLPWLVASIYWAAKGDTFSVPAGSLAFSVAVFTICAVVCIAVLMLRRTLKVFGNAELGGPNIPKYGSAVFLCCLWLVYILLSILQVSFGWFE</sequence>
<comment type="catalytic activity">
    <reaction evidence="19">
        <text>Ca(2+)(in) + 3 Na(+)(out) = Ca(2+)(out) + 3 Na(+)(in)</text>
        <dbReference type="Rhea" id="RHEA:69955"/>
        <dbReference type="ChEBI" id="CHEBI:29101"/>
        <dbReference type="ChEBI" id="CHEBI:29108"/>
    </reaction>
</comment>
<dbReference type="GO" id="GO:0007154">
    <property type="term" value="P:cell communication"/>
    <property type="evidence" value="ECO:0007669"/>
    <property type="project" value="InterPro"/>
</dbReference>
<keyword evidence="13 20" id="KW-1133">Transmembrane helix</keyword>
<feature type="transmembrane region" description="Helical" evidence="20">
    <location>
        <begin position="722"/>
        <end position="741"/>
    </location>
</feature>
<evidence type="ECO:0000256" key="14">
    <source>
        <dbReference type="ARBA" id="ARBA00023053"/>
    </source>
</evidence>
<keyword evidence="23" id="KW-1185">Reference proteome</keyword>
<keyword evidence="15" id="KW-0406">Ion transport</keyword>
<comment type="subcellular location">
    <subcellularLocation>
        <location evidence="1">Cell membrane</location>
        <topology evidence="1">Multi-pass membrane protein</topology>
    </subcellularLocation>
</comment>
<dbReference type="PANTHER" id="PTHR11878:SF76">
    <property type="entry name" value="CALX-BETA DOMAIN-CONTAINING PROTEIN"/>
    <property type="match status" value="1"/>
</dbReference>
<dbReference type="PRINTS" id="PR01259">
    <property type="entry name" value="NACAEXCHNGR"/>
</dbReference>
<dbReference type="GO" id="GO:0098794">
    <property type="term" value="C:postsynapse"/>
    <property type="evidence" value="ECO:0007669"/>
    <property type="project" value="TreeGrafter"/>
</dbReference>
<accession>A0A9Q1C2C0</accession>
<dbReference type="GO" id="GO:0005432">
    <property type="term" value="F:calcium:sodium antiporter activity"/>
    <property type="evidence" value="ECO:0007669"/>
    <property type="project" value="InterPro"/>
</dbReference>
<feature type="domain" description="Calx-beta" evidence="21">
    <location>
        <begin position="334"/>
        <end position="434"/>
    </location>
</feature>
<dbReference type="GO" id="GO:0005516">
    <property type="term" value="F:calmodulin binding"/>
    <property type="evidence" value="ECO:0007669"/>
    <property type="project" value="UniProtKB-KW"/>
</dbReference>
<dbReference type="EMBL" id="JAIZAY010000008">
    <property type="protein sequence ID" value="KAJ8037346.1"/>
    <property type="molecule type" value="Genomic_DNA"/>
</dbReference>
<evidence type="ECO:0000256" key="17">
    <source>
        <dbReference type="ARBA" id="ARBA00023180"/>
    </source>
</evidence>
<evidence type="ECO:0000256" key="5">
    <source>
        <dbReference type="ARBA" id="ARBA00022475"/>
    </source>
</evidence>
<evidence type="ECO:0000256" key="6">
    <source>
        <dbReference type="ARBA" id="ARBA00022568"/>
    </source>
</evidence>
<dbReference type="OrthoDB" id="418484at2759"/>
<feature type="transmembrane region" description="Helical" evidence="20">
    <location>
        <begin position="753"/>
        <end position="773"/>
    </location>
</feature>
<evidence type="ECO:0000256" key="19">
    <source>
        <dbReference type="ARBA" id="ARBA00033667"/>
    </source>
</evidence>
<feature type="transmembrane region" description="Helical" evidence="20">
    <location>
        <begin position="189"/>
        <end position="209"/>
    </location>
</feature>
<keyword evidence="4" id="KW-0050">Antiport</keyword>
<evidence type="ECO:0000256" key="18">
    <source>
        <dbReference type="ARBA" id="ARBA00023201"/>
    </source>
</evidence>
<dbReference type="InterPro" id="IPR051171">
    <property type="entry name" value="CaCA"/>
</dbReference>
<comment type="caution">
    <text evidence="22">The sequence shown here is derived from an EMBL/GenBank/DDBJ whole genome shotgun (WGS) entry which is preliminary data.</text>
</comment>
<dbReference type="PANTHER" id="PTHR11878">
    <property type="entry name" value="SODIUM/CALCIUM EXCHANGER"/>
    <property type="match status" value="1"/>
</dbReference>
<evidence type="ECO:0000256" key="13">
    <source>
        <dbReference type="ARBA" id="ARBA00022989"/>
    </source>
</evidence>
<evidence type="ECO:0000256" key="16">
    <source>
        <dbReference type="ARBA" id="ARBA00023136"/>
    </source>
</evidence>
<keyword evidence="8" id="KW-0479">Metal-binding</keyword>
<feature type="transmembrane region" description="Helical" evidence="20">
    <location>
        <begin position="160"/>
        <end position="183"/>
    </location>
</feature>
<gene>
    <name evidence="22" type="ORF">HOLleu_18143</name>
</gene>
<organism evidence="22 23">
    <name type="scientific">Holothuria leucospilota</name>
    <name type="common">Black long sea cucumber</name>
    <name type="synonym">Mertensiothuria leucospilota</name>
    <dbReference type="NCBI Taxonomy" id="206669"/>
    <lineage>
        <taxon>Eukaryota</taxon>
        <taxon>Metazoa</taxon>
        <taxon>Echinodermata</taxon>
        <taxon>Eleutherozoa</taxon>
        <taxon>Echinozoa</taxon>
        <taxon>Holothuroidea</taxon>
        <taxon>Aspidochirotacea</taxon>
        <taxon>Aspidochirotida</taxon>
        <taxon>Holothuriidae</taxon>
        <taxon>Holothuria</taxon>
    </lineage>
</organism>
<dbReference type="InterPro" id="IPR004836">
    <property type="entry name" value="Na_Ca_Ex"/>
</dbReference>
<evidence type="ECO:0000259" key="21">
    <source>
        <dbReference type="SMART" id="SM00237"/>
    </source>
</evidence>
<feature type="transmembrane region" description="Helical" evidence="20">
    <location>
        <begin position="123"/>
        <end position="148"/>
    </location>
</feature>
<proteinExistence type="inferred from homology"/>
<keyword evidence="3" id="KW-0813">Transport</keyword>
<dbReference type="InterPro" id="IPR004837">
    <property type="entry name" value="NaCa_Exmemb"/>
</dbReference>
<dbReference type="Pfam" id="PF01699">
    <property type="entry name" value="Na_Ca_ex"/>
    <property type="match status" value="2"/>
</dbReference>
<feature type="transmembrane region" description="Helical" evidence="20">
    <location>
        <begin position="620"/>
        <end position="638"/>
    </location>
</feature>